<name>A0A4Q2K8T5_9FIRM</name>
<protein>
    <submittedName>
        <fullName evidence="10">V-type ATP synthase subunit K</fullName>
    </submittedName>
</protein>
<feature type="transmembrane region" description="Helical" evidence="8">
    <location>
        <begin position="6"/>
        <end position="27"/>
    </location>
</feature>
<dbReference type="Pfam" id="PF00137">
    <property type="entry name" value="ATP-synt_C"/>
    <property type="match status" value="2"/>
</dbReference>
<keyword evidence="11" id="KW-1185">Reference proteome</keyword>
<evidence type="ECO:0000259" key="9">
    <source>
        <dbReference type="Pfam" id="PF00137"/>
    </source>
</evidence>
<keyword evidence="7 8" id="KW-0472">Membrane</keyword>
<evidence type="ECO:0000313" key="11">
    <source>
        <dbReference type="Proteomes" id="UP000291269"/>
    </source>
</evidence>
<feature type="transmembrane region" description="Helical" evidence="8">
    <location>
        <begin position="80"/>
        <end position="102"/>
    </location>
</feature>
<evidence type="ECO:0000256" key="8">
    <source>
        <dbReference type="RuleBase" id="RU363060"/>
    </source>
</evidence>
<keyword evidence="5 8" id="KW-1133">Transmembrane helix</keyword>
<dbReference type="NCBIfam" id="NF005124">
    <property type="entry name" value="PRK06558.1"/>
    <property type="match status" value="1"/>
</dbReference>
<organism evidence="10 11">
    <name type="scientific">Candidatus Borkfalkia ceftriaxoniphila</name>
    <dbReference type="NCBI Taxonomy" id="2508949"/>
    <lineage>
        <taxon>Bacteria</taxon>
        <taxon>Bacillati</taxon>
        <taxon>Bacillota</taxon>
        <taxon>Clostridia</taxon>
        <taxon>Christensenellales</taxon>
        <taxon>Christensenellaceae</taxon>
        <taxon>Candidatus Borkfalkia</taxon>
    </lineage>
</organism>
<evidence type="ECO:0000256" key="1">
    <source>
        <dbReference type="ARBA" id="ARBA00004141"/>
    </source>
</evidence>
<dbReference type="PRINTS" id="PR00122">
    <property type="entry name" value="VACATPASE"/>
</dbReference>
<dbReference type="EMBL" id="SDOZ01000002">
    <property type="protein sequence ID" value="RXZ61005.1"/>
    <property type="molecule type" value="Genomic_DNA"/>
</dbReference>
<evidence type="ECO:0000256" key="2">
    <source>
        <dbReference type="ARBA" id="ARBA00007296"/>
    </source>
</evidence>
<reference evidence="10 11" key="1">
    <citation type="journal article" date="2019" name="Gut">
        <title>Antibiotics-induced monodominance of a novel gut bacterial order.</title>
        <authorList>
            <person name="Hildebrand F."/>
            <person name="Moitinho-Silva L."/>
            <person name="Blasche S."/>
            <person name="Jahn M.T."/>
            <person name="Gossmann T.I."/>
            <person name="Heuerta-Cepas J."/>
            <person name="Hercog R."/>
            <person name="Luetge M."/>
            <person name="Bahram M."/>
            <person name="Pryszlak A."/>
            <person name="Alves R.J."/>
            <person name="Waszak S.M."/>
            <person name="Zhu A."/>
            <person name="Ye L."/>
            <person name="Costea P.I."/>
            <person name="Aalvink S."/>
            <person name="Belzer C."/>
            <person name="Forslund S.K."/>
            <person name="Sunagawa S."/>
            <person name="Hentschel U."/>
            <person name="Merten C."/>
            <person name="Patil K.R."/>
            <person name="Benes V."/>
            <person name="Bork P."/>
        </authorList>
    </citation>
    <scope>NUCLEOTIDE SEQUENCE [LARGE SCALE GENOMIC DNA]</scope>
    <source>
        <strain evidence="10 11">HDS1380</strain>
    </source>
</reference>
<dbReference type="CDD" id="cd18180">
    <property type="entry name" value="ATP-synt_Vo_Ao_c_NTPK_rpt2"/>
    <property type="match status" value="1"/>
</dbReference>
<comment type="similarity">
    <text evidence="2 8">Belongs to the V-ATPase proteolipid subunit family.</text>
</comment>
<proteinExistence type="inferred from homology"/>
<dbReference type="Proteomes" id="UP000291269">
    <property type="component" value="Unassembled WGS sequence"/>
</dbReference>
<keyword evidence="6 8" id="KW-0406">Ion transport</keyword>
<evidence type="ECO:0000313" key="10">
    <source>
        <dbReference type="EMBL" id="RXZ61005.1"/>
    </source>
</evidence>
<sequence>MSGEAIAILGLAICAGLCGVGSAVGLYKTGSAAAGVLAEDAKKFSKVMILVLLPATQGIYGFVMALVGQGAVTAGMSVGSGWLVFASVMPLAITGLVSAIFQGKAATSCIYAVAKDEKLSGKLIMFPAMVETYAIFGLVISLLFTLAA</sequence>
<dbReference type="OrthoDB" id="384481at2"/>
<feature type="transmembrane region" description="Helical" evidence="8">
    <location>
        <begin position="123"/>
        <end position="147"/>
    </location>
</feature>
<gene>
    <name evidence="10" type="ORF">ESZ91_01075</name>
</gene>
<keyword evidence="4 8" id="KW-0812">Transmembrane</keyword>
<dbReference type="Gene3D" id="1.20.120.610">
    <property type="entry name" value="lithium bound rotor ring of v- atpase"/>
    <property type="match status" value="1"/>
</dbReference>
<dbReference type="SUPFAM" id="SSF81333">
    <property type="entry name" value="F1F0 ATP synthase subunit C"/>
    <property type="match status" value="2"/>
</dbReference>
<dbReference type="PANTHER" id="PTHR10263">
    <property type="entry name" value="V-TYPE PROTON ATPASE PROTEOLIPID SUBUNIT"/>
    <property type="match status" value="1"/>
</dbReference>
<feature type="domain" description="V-ATPase proteolipid subunit C-like" evidence="9">
    <location>
        <begin position="85"/>
        <end position="144"/>
    </location>
</feature>
<feature type="transmembrane region" description="Helical" evidence="8">
    <location>
        <begin position="47"/>
        <end position="68"/>
    </location>
</feature>
<dbReference type="InterPro" id="IPR000245">
    <property type="entry name" value="ATPase_proteolipid_csu"/>
</dbReference>
<dbReference type="GO" id="GO:0033179">
    <property type="term" value="C:proton-transporting V-type ATPase, V0 domain"/>
    <property type="evidence" value="ECO:0007669"/>
    <property type="project" value="InterPro"/>
</dbReference>
<dbReference type="InterPro" id="IPR002379">
    <property type="entry name" value="ATPase_proteolipid_c-like_dom"/>
</dbReference>
<dbReference type="InterPro" id="IPR035921">
    <property type="entry name" value="F/V-ATP_Csub_sf"/>
</dbReference>
<feature type="domain" description="V-ATPase proteolipid subunit C-like" evidence="9">
    <location>
        <begin position="9"/>
        <end position="67"/>
    </location>
</feature>
<dbReference type="RefSeq" id="WP_129223247.1">
    <property type="nucleotide sequence ID" value="NZ_SDOZ01000002.1"/>
</dbReference>
<keyword evidence="3 8" id="KW-0813">Transport</keyword>
<evidence type="ECO:0000256" key="6">
    <source>
        <dbReference type="ARBA" id="ARBA00023065"/>
    </source>
</evidence>
<evidence type="ECO:0000256" key="5">
    <source>
        <dbReference type="ARBA" id="ARBA00022989"/>
    </source>
</evidence>
<dbReference type="CDD" id="cd18179">
    <property type="entry name" value="ATP-synt_Vo_Ao_c_NTPK_rpt1"/>
    <property type="match status" value="1"/>
</dbReference>
<accession>A0A4Q2K8T5</accession>
<evidence type="ECO:0000256" key="4">
    <source>
        <dbReference type="ARBA" id="ARBA00022692"/>
    </source>
</evidence>
<evidence type="ECO:0000256" key="3">
    <source>
        <dbReference type="ARBA" id="ARBA00022448"/>
    </source>
</evidence>
<evidence type="ECO:0000256" key="7">
    <source>
        <dbReference type="ARBA" id="ARBA00023136"/>
    </source>
</evidence>
<comment type="subcellular location">
    <subcellularLocation>
        <location evidence="1">Membrane</location>
        <topology evidence="1">Multi-pass membrane protein</topology>
    </subcellularLocation>
</comment>
<comment type="caution">
    <text evidence="10">The sequence shown here is derived from an EMBL/GenBank/DDBJ whole genome shotgun (WGS) entry which is preliminary data.</text>
</comment>
<dbReference type="AlphaFoldDB" id="A0A4Q2K8T5"/>
<dbReference type="GO" id="GO:0046961">
    <property type="term" value="F:proton-transporting ATPase activity, rotational mechanism"/>
    <property type="evidence" value="ECO:0007669"/>
    <property type="project" value="InterPro"/>
</dbReference>